<dbReference type="PROSITE" id="PS50931">
    <property type="entry name" value="HTH_LYSR"/>
    <property type="match status" value="1"/>
</dbReference>
<name>A0ABQ5N4C8_9CLOT</name>
<gene>
    <name evidence="6" type="ORF">bsdE14_13000</name>
</gene>
<dbReference type="PRINTS" id="PR00039">
    <property type="entry name" value="HTHLYSR"/>
</dbReference>
<sequence>MDFRELQYILKIAEEKSFSKAAQKLFMAQPSLSQYIQKLEHQLGVKLFDRTTIPLQLTYAGELYVETAKNILDLKDQLTKQMEDIANLKKGRLVIGLSTLRSTYLMPKILPIFYKKFPGIEVILVEDNSSELEKMALKGTIDIAIMTFPIEENLFDYEYIFTEEILVAIPPEHPLKEKIIHDKQSNRPKIKISELSNESFILLKQDQKLHHVATNLCKKAGFKPKIILESESIEAANALVSAGMGVTFIPDSLNLMRLSSPNPIYLSIEDIPLTRELVIAYRKGRYLSKASQEFISIMKETFVVKKH</sequence>
<evidence type="ECO:0000256" key="2">
    <source>
        <dbReference type="ARBA" id="ARBA00023015"/>
    </source>
</evidence>
<comment type="caution">
    <text evidence="6">The sequence shown here is derived from an EMBL/GenBank/DDBJ whole genome shotgun (WGS) entry which is preliminary data.</text>
</comment>
<dbReference type="Gene3D" id="1.10.10.10">
    <property type="entry name" value="Winged helix-like DNA-binding domain superfamily/Winged helix DNA-binding domain"/>
    <property type="match status" value="1"/>
</dbReference>
<dbReference type="Proteomes" id="UP001208567">
    <property type="component" value="Unassembled WGS sequence"/>
</dbReference>
<evidence type="ECO:0000313" key="7">
    <source>
        <dbReference type="Proteomes" id="UP001208567"/>
    </source>
</evidence>
<dbReference type="CDD" id="cd05466">
    <property type="entry name" value="PBP2_LTTR_substrate"/>
    <property type="match status" value="1"/>
</dbReference>
<comment type="similarity">
    <text evidence="1">Belongs to the LysR transcriptional regulatory family.</text>
</comment>
<dbReference type="PANTHER" id="PTHR30419:SF8">
    <property type="entry name" value="NITROGEN ASSIMILATION TRANSCRIPTIONAL ACTIVATOR-RELATED"/>
    <property type="match status" value="1"/>
</dbReference>
<dbReference type="Gene3D" id="3.40.190.290">
    <property type="match status" value="1"/>
</dbReference>
<evidence type="ECO:0000256" key="1">
    <source>
        <dbReference type="ARBA" id="ARBA00009437"/>
    </source>
</evidence>
<accession>A0ABQ5N4C8</accession>
<protein>
    <submittedName>
        <fullName evidence="6">LysR family transcriptional regulator</fullName>
    </submittedName>
</protein>
<dbReference type="SUPFAM" id="SSF46785">
    <property type="entry name" value="Winged helix' DNA-binding domain"/>
    <property type="match status" value="1"/>
</dbReference>
<dbReference type="InterPro" id="IPR036388">
    <property type="entry name" value="WH-like_DNA-bd_sf"/>
</dbReference>
<evidence type="ECO:0000256" key="4">
    <source>
        <dbReference type="ARBA" id="ARBA00023163"/>
    </source>
</evidence>
<evidence type="ECO:0000313" key="6">
    <source>
        <dbReference type="EMBL" id="GLC29890.1"/>
    </source>
</evidence>
<reference evidence="6 7" key="1">
    <citation type="journal article" date="2024" name="Int. J. Syst. Evol. Microbiol.">
        <title>Clostridium omnivorum sp. nov., isolated from anoxic soil under the treatment of reductive soil disinfestation.</title>
        <authorList>
            <person name="Ueki A."/>
            <person name="Tonouchi A."/>
            <person name="Kaku N."/>
            <person name="Honma S."/>
            <person name="Ueki K."/>
        </authorList>
    </citation>
    <scope>NUCLEOTIDE SEQUENCE [LARGE SCALE GENOMIC DNA]</scope>
    <source>
        <strain evidence="6 7">E14</strain>
    </source>
</reference>
<keyword evidence="4" id="KW-0804">Transcription</keyword>
<dbReference type="PANTHER" id="PTHR30419">
    <property type="entry name" value="HTH-TYPE TRANSCRIPTIONAL REGULATOR YBHD"/>
    <property type="match status" value="1"/>
</dbReference>
<dbReference type="RefSeq" id="WP_264849164.1">
    <property type="nucleotide sequence ID" value="NZ_BRXR01000001.1"/>
</dbReference>
<feature type="domain" description="HTH lysR-type" evidence="5">
    <location>
        <begin position="1"/>
        <end position="58"/>
    </location>
</feature>
<dbReference type="SUPFAM" id="SSF53850">
    <property type="entry name" value="Periplasmic binding protein-like II"/>
    <property type="match status" value="1"/>
</dbReference>
<dbReference type="InterPro" id="IPR005119">
    <property type="entry name" value="LysR_subst-bd"/>
</dbReference>
<dbReference type="InterPro" id="IPR000847">
    <property type="entry name" value="LysR_HTH_N"/>
</dbReference>
<organism evidence="6 7">
    <name type="scientific">Clostridium omnivorum</name>
    <dbReference type="NCBI Taxonomy" id="1604902"/>
    <lineage>
        <taxon>Bacteria</taxon>
        <taxon>Bacillati</taxon>
        <taxon>Bacillota</taxon>
        <taxon>Clostridia</taxon>
        <taxon>Eubacteriales</taxon>
        <taxon>Clostridiaceae</taxon>
        <taxon>Clostridium</taxon>
    </lineage>
</organism>
<keyword evidence="2" id="KW-0805">Transcription regulation</keyword>
<keyword evidence="7" id="KW-1185">Reference proteome</keyword>
<dbReference type="InterPro" id="IPR050950">
    <property type="entry name" value="HTH-type_LysR_regulators"/>
</dbReference>
<dbReference type="InterPro" id="IPR036390">
    <property type="entry name" value="WH_DNA-bd_sf"/>
</dbReference>
<proteinExistence type="inferred from homology"/>
<keyword evidence="3" id="KW-0238">DNA-binding</keyword>
<dbReference type="Pfam" id="PF03466">
    <property type="entry name" value="LysR_substrate"/>
    <property type="match status" value="1"/>
</dbReference>
<dbReference type="Pfam" id="PF00126">
    <property type="entry name" value="HTH_1"/>
    <property type="match status" value="1"/>
</dbReference>
<evidence type="ECO:0000259" key="5">
    <source>
        <dbReference type="PROSITE" id="PS50931"/>
    </source>
</evidence>
<dbReference type="EMBL" id="BRXR01000001">
    <property type="protein sequence ID" value="GLC29890.1"/>
    <property type="molecule type" value="Genomic_DNA"/>
</dbReference>
<evidence type="ECO:0000256" key="3">
    <source>
        <dbReference type="ARBA" id="ARBA00023125"/>
    </source>
</evidence>